<proteinExistence type="predicted"/>
<dbReference type="EMBL" id="MN740900">
    <property type="protein sequence ID" value="QHU17298.1"/>
    <property type="molecule type" value="Genomic_DNA"/>
</dbReference>
<evidence type="ECO:0000313" key="1">
    <source>
        <dbReference type="EMBL" id="QHU17298.1"/>
    </source>
</evidence>
<accession>A0A6C0KLT6</accession>
<organism evidence="1">
    <name type="scientific">viral metagenome</name>
    <dbReference type="NCBI Taxonomy" id="1070528"/>
    <lineage>
        <taxon>unclassified sequences</taxon>
        <taxon>metagenomes</taxon>
        <taxon>organismal metagenomes</taxon>
    </lineage>
</organism>
<protein>
    <submittedName>
        <fullName evidence="1">Uncharacterized protein</fullName>
    </submittedName>
</protein>
<reference evidence="1" key="1">
    <citation type="journal article" date="2020" name="Nature">
        <title>Giant virus diversity and host interactions through global metagenomics.</title>
        <authorList>
            <person name="Schulz F."/>
            <person name="Roux S."/>
            <person name="Paez-Espino D."/>
            <person name="Jungbluth S."/>
            <person name="Walsh D.A."/>
            <person name="Denef V.J."/>
            <person name="McMahon K.D."/>
            <person name="Konstantinidis K.T."/>
            <person name="Eloe-Fadrosh E.A."/>
            <person name="Kyrpides N.C."/>
            <person name="Woyke T."/>
        </authorList>
    </citation>
    <scope>NUCLEOTIDE SEQUENCE</scope>
    <source>
        <strain evidence="1">GVMAG-S-3300012000-57</strain>
    </source>
</reference>
<name>A0A6C0KLT6_9ZZZZ</name>
<sequence length="83" mass="9759">MDYHISLMRSARNQLLCIPISKQSPEYAAIFQSIQAYLRTNCAHHIIEDMVDIHPECSQTIYYCEYCEITFDYKDYAAAKNKE</sequence>
<dbReference type="AlphaFoldDB" id="A0A6C0KLT6"/>